<feature type="region of interest" description="Disordered" evidence="3">
    <location>
        <begin position="543"/>
        <end position="591"/>
    </location>
</feature>
<dbReference type="InterPro" id="IPR002669">
    <property type="entry name" value="UreD"/>
</dbReference>
<sequence>MSNPPGQAGLWSKNPSRDVHAWIGYHGKKYPCGGYKKGPVTTYKAGEVIPVRFWNFGIKNYKQFPPHKGTTQSRHGGGACEFSLSYDGGKTWHVIGQYTKTCPDIYYEWPVMIPHNAPSCVDSNKCLFSFSWTAYSTDQFYHHCANVVIRGAKNGRLPDLKMTVVDVKQLHEKMNTHALGDTKHTKSSGPNQQEKKLNLKGYFAAGGGAGKRGISLGLLIKVPLFFTASEFAMAFQPPSAHLQTRVVATGPSTTAVVSQNFLRASARSKSSLTQIDSLRASYPVKLLSPASVNTALRSSPSSSPAAVHDSSTPASPTTVLSLPPPPRIVYMITYGGGLLADDHPDLQLVVTRHARLLVLGQGNTKIYKSPRLDHPPASQTLHSTVGPGAVLLFLGPPVVACEDSSVFLRHEILLQAQRPSHAHYRLNGGSAAVKGQEDKGDDMDDELPNCVILDWIAGGRGEEERWKARRSEWRLIVRWAELEAESAASLSKDNGSTSDPPTTKGASVEEDEEEEEEEFVEEEDPRDVADRLAGGPVIFRDGFLIEHNPPLPSKSSSPAEGSKSNPASNPALSADPSTVGTTPTRAIPAPVPKMTSYAPSLYPHSTIGSLFIMGPKTERLQRSILKRFEQITVYPGQKAEQRTDYPILWSATVVQVPRPPPASSSVPRRKRTMMNAMVVKMASQGIEQMQEFLKSLFEETVADVDPKKKMMDSDDESEHQTDSRGDRSKKRADNRAQDEKGQSVIDELFGGRTVWERAFR</sequence>
<evidence type="ECO:0000256" key="3">
    <source>
        <dbReference type="SAM" id="MobiDB-lite"/>
    </source>
</evidence>
<dbReference type="EMBL" id="JAAAHY010000350">
    <property type="protein sequence ID" value="KAF9964557.1"/>
    <property type="molecule type" value="Genomic_DNA"/>
</dbReference>
<dbReference type="OrthoDB" id="5550464at2759"/>
<evidence type="ECO:0000256" key="2">
    <source>
        <dbReference type="ARBA" id="ARBA00023186"/>
    </source>
</evidence>
<feature type="region of interest" description="Disordered" evidence="3">
    <location>
        <begin position="487"/>
        <end position="530"/>
    </location>
</feature>
<dbReference type="GO" id="GO:0016151">
    <property type="term" value="F:nickel cation binding"/>
    <property type="evidence" value="ECO:0007669"/>
    <property type="project" value="InterPro"/>
</dbReference>
<feature type="region of interest" description="Disordered" evidence="3">
    <location>
        <begin position="297"/>
        <end position="319"/>
    </location>
</feature>
<name>A0A9P6M414_MORAP</name>
<proteinExistence type="inferred from homology"/>
<comment type="similarity">
    <text evidence="1">Belongs to the UreD family.</text>
</comment>
<evidence type="ECO:0000313" key="4">
    <source>
        <dbReference type="EMBL" id="KAF9964557.1"/>
    </source>
</evidence>
<feature type="compositionally biased region" description="Low complexity" evidence="3">
    <location>
        <begin position="553"/>
        <end position="564"/>
    </location>
</feature>
<feature type="compositionally biased region" description="Low complexity" evidence="3">
    <location>
        <begin position="298"/>
        <end position="319"/>
    </location>
</feature>
<dbReference type="Proteomes" id="UP000738359">
    <property type="component" value="Unassembled WGS sequence"/>
</dbReference>
<reference evidence="4" key="1">
    <citation type="journal article" date="2020" name="Fungal Divers.">
        <title>Resolving the Mortierellaceae phylogeny through synthesis of multi-gene phylogenetics and phylogenomics.</title>
        <authorList>
            <person name="Vandepol N."/>
            <person name="Liber J."/>
            <person name="Desiro A."/>
            <person name="Na H."/>
            <person name="Kennedy M."/>
            <person name="Barry K."/>
            <person name="Grigoriev I.V."/>
            <person name="Miller A.N."/>
            <person name="O'Donnell K."/>
            <person name="Stajich J.E."/>
            <person name="Bonito G."/>
        </authorList>
    </citation>
    <scope>NUCLEOTIDE SEQUENCE</scope>
    <source>
        <strain evidence="4">CK1249</strain>
    </source>
</reference>
<dbReference type="PANTHER" id="PTHR33643:SF1">
    <property type="entry name" value="UREASE ACCESSORY PROTEIN D"/>
    <property type="match status" value="1"/>
</dbReference>
<keyword evidence="2" id="KW-0143">Chaperone</keyword>
<comment type="caution">
    <text evidence="4">The sequence shown here is derived from an EMBL/GenBank/DDBJ whole genome shotgun (WGS) entry which is preliminary data.</text>
</comment>
<keyword evidence="5" id="KW-1185">Reference proteome</keyword>
<accession>A0A9P6M414</accession>
<evidence type="ECO:0000256" key="1">
    <source>
        <dbReference type="ARBA" id="ARBA00007177"/>
    </source>
</evidence>
<feature type="compositionally biased region" description="Polar residues" evidence="3">
    <location>
        <begin position="565"/>
        <end position="584"/>
    </location>
</feature>
<protein>
    <submittedName>
        <fullName evidence="4">Uncharacterized protein</fullName>
    </submittedName>
</protein>
<evidence type="ECO:0000313" key="5">
    <source>
        <dbReference type="Proteomes" id="UP000738359"/>
    </source>
</evidence>
<feature type="compositionally biased region" description="Acidic residues" evidence="3">
    <location>
        <begin position="508"/>
        <end position="525"/>
    </location>
</feature>
<feature type="compositionally biased region" description="Basic and acidic residues" evidence="3">
    <location>
        <begin position="704"/>
        <end position="741"/>
    </location>
</feature>
<gene>
    <name evidence="4" type="ORF">BGZ70_006286</name>
</gene>
<dbReference type="PANTHER" id="PTHR33643">
    <property type="entry name" value="UREASE ACCESSORY PROTEIN D"/>
    <property type="match status" value="1"/>
</dbReference>
<dbReference type="Gene3D" id="2.70.50.70">
    <property type="match status" value="1"/>
</dbReference>
<feature type="region of interest" description="Disordered" evidence="3">
    <location>
        <begin position="704"/>
        <end position="747"/>
    </location>
</feature>
<dbReference type="AlphaFoldDB" id="A0A9P6M414"/>
<feature type="compositionally biased region" description="Polar residues" evidence="3">
    <location>
        <begin position="492"/>
        <end position="505"/>
    </location>
</feature>
<dbReference type="Pfam" id="PF01774">
    <property type="entry name" value="UreD"/>
    <property type="match status" value="1"/>
</dbReference>
<organism evidence="4 5">
    <name type="scientific">Mortierella alpina</name>
    <name type="common">Oleaginous fungus</name>
    <name type="synonym">Mortierella renispora</name>
    <dbReference type="NCBI Taxonomy" id="64518"/>
    <lineage>
        <taxon>Eukaryota</taxon>
        <taxon>Fungi</taxon>
        <taxon>Fungi incertae sedis</taxon>
        <taxon>Mucoromycota</taxon>
        <taxon>Mortierellomycotina</taxon>
        <taxon>Mortierellomycetes</taxon>
        <taxon>Mortierellales</taxon>
        <taxon>Mortierellaceae</taxon>
        <taxon>Mortierella</taxon>
    </lineage>
</organism>